<feature type="signal peptide" evidence="5">
    <location>
        <begin position="1"/>
        <end position="18"/>
    </location>
</feature>
<dbReference type="OrthoDB" id="6152274at2759"/>
<feature type="coiled-coil region" evidence="4">
    <location>
        <begin position="60"/>
        <end position="112"/>
    </location>
</feature>
<proteinExistence type="predicted"/>
<evidence type="ECO:0000259" key="6">
    <source>
        <dbReference type="PROSITE" id="PS50871"/>
    </source>
</evidence>
<evidence type="ECO:0000256" key="5">
    <source>
        <dbReference type="SAM" id="SignalP"/>
    </source>
</evidence>
<comment type="caution">
    <text evidence="7">The sequence shown here is derived from an EMBL/GenBank/DDBJ whole genome shotgun (WGS) entry which is preliminary data.</text>
</comment>
<reference evidence="7" key="2">
    <citation type="submission" date="2020-11" db="EMBL/GenBank/DDBJ databases">
        <authorList>
            <person name="McCartney M.A."/>
            <person name="Auch B."/>
            <person name="Kono T."/>
            <person name="Mallez S."/>
            <person name="Becker A."/>
            <person name="Gohl D.M."/>
            <person name="Silverstein K.A.T."/>
            <person name="Koren S."/>
            <person name="Bechman K.B."/>
            <person name="Herman A."/>
            <person name="Abrahante J.E."/>
            <person name="Garbe J."/>
        </authorList>
    </citation>
    <scope>NUCLEOTIDE SEQUENCE</scope>
    <source>
        <strain evidence="7">Duluth1</strain>
        <tissue evidence="7">Whole animal</tissue>
    </source>
</reference>
<evidence type="ECO:0000313" key="8">
    <source>
        <dbReference type="Proteomes" id="UP000828390"/>
    </source>
</evidence>
<keyword evidence="2" id="KW-0964">Secreted</keyword>
<reference evidence="7" key="1">
    <citation type="journal article" date="2019" name="bioRxiv">
        <title>The Genome of the Zebra Mussel, Dreissena polymorpha: A Resource for Invasive Species Research.</title>
        <authorList>
            <person name="McCartney M.A."/>
            <person name="Auch B."/>
            <person name="Kono T."/>
            <person name="Mallez S."/>
            <person name="Zhang Y."/>
            <person name="Obille A."/>
            <person name="Becker A."/>
            <person name="Abrahante J.E."/>
            <person name="Garbe J."/>
            <person name="Badalamenti J.P."/>
            <person name="Herman A."/>
            <person name="Mangelson H."/>
            <person name="Liachko I."/>
            <person name="Sullivan S."/>
            <person name="Sone E.D."/>
            <person name="Koren S."/>
            <person name="Silverstein K.A.T."/>
            <person name="Beckman K.B."/>
            <person name="Gohl D.M."/>
        </authorList>
    </citation>
    <scope>NUCLEOTIDE SEQUENCE</scope>
    <source>
        <strain evidence="7">Duluth1</strain>
        <tissue evidence="7">Whole animal</tissue>
    </source>
</reference>
<dbReference type="SMART" id="SM00110">
    <property type="entry name" value="C1Q"/>
    <property type="match status" value="1"/>
</dbReference>
<name>A0A9D4JE88_DREPO</name>
<dbReference type="PRINTS" id="PR00007">
    <property type="entry name" value="COMPLEMNTC1Q"/>
</dbReference>
<evidence type="ECO:0000256" key="1">
    <source>
        <dbReference type="ARBA" id="ARBA00004613"/>
    </source>
</evidence>
<dbReference type="PROSITE" id="PS50871">
    <property type="entry name" value="C1Q"/>
    <property type="match status" value="1"/>
</dbReference>
<dbReference type="EMBL" id="JAIWYP010000006">
    <property type="protein sequence ID" value="KAH3806629.1"/>
    <property type="molecule type" value="Genomic_DNA"/>
</dbReference>
<keyword evidence="8" id="KW-1185">Reference proteome</keyword>
<dbReference type="InterPro" id="IPR008983">
    <property type="entry name" value="Tumour_necrosis_fac-like_dom"/>
</dbReference>
<dbReference type="PANTHER" id="PTHR22923">
    <property type="entry name" value="CEREBELLIN-RELATED"/>
    <property type="match status" value="1"/>
</dbReference>
<evidence type="ECO:0000313" key="7">
    <source>
        <dbReference type="EMBL" id="KAH3806629.1"/>
    </source>
</evidence>
<dbReference type="Gene3D" id="2.60.120.40">
    <property type="match status" value="1"/>
</dbReference>
<dbReference type="InterPro" id="IPR001073">
    <property type="entry name" value="C1q_dom"/>
</dbReference>
<feature type="chain" id="PRO_5038995725" description="C1q domain-containing protein" evidence="5">
    <location>
        <begin position="19"/>
        <end position="333"/>
    </location>
</feature>
<dbReference type="SUPFAM" id="SSF49842">
    <property type="entry name" value="TNF-like"/>
    <property type="match status" value="1"/>
</dbReference>
<dbReference type="Pfam" id="PF00386">
    <property type="entry name" value="C1q"/>
    <property type="match status" value="1"/>
</dbReference>
<dbReference type="PANTHER" id="PTHR22923:SF116">
    <property type="entry name" value="C1Q DOMAIN-CONTAINING PROTEIN"/>
    <property type="match status" value="1"/>
</dbReference>
<keyword evidence="4" id="KW-0175">Coiled coil</keyword>
<dbReference type="InterPro" id="IPR050822">
    <property type="entry name" value="Cerebellin_Synaptic_Org"/>
</dbReference>
<protein>
    <recommendedName>
        <fullName evidence="6">C1q domain-containing protein</fullName>
    </recommendedName>
</protein>
<sequence length="333" mass="37212">MLPALVLLLVYNVCFTHAYSFHPERRNVIIGQDLLLDLVKRMDAKDEEIKELRGIQEAKINKLMIQIGEQDVNINELRKKLNEKEKQQNENLNNLQQAVEKLQFENVQLHQSNSKFAGRIESLRAVMNNYIQTHNILKTFIPEKTSYDVKDEGIAIEDNAARGLNTSTPAITVTNNRRDAFGKNQKEERHAGTDMVAFFAALTDSPTNLGLDQNLRFDHVITNIGSAYNPHAGAFLAPMSGTYVFMSTLLACSGHKGLFKLAHNGNEVCKLYVAGTSDTQWDTSAGSFVLYLEKGDAVSIQNMYTGECVSGDHFSYFSGFILKAMEQNPSVVG</sequence>
<accession>A0A9D4JE88</accession>
<organism evidence="7 8">
    <name type="scientific">Dreissena polymorpha</name>
    <name type="common">Zebra mussel</name>
    <name type="synonym">Mytilus polymorpha</name>
    <dbReference type="NCBI Taxonomy" id="45954"/>
    <lineage>
        <taxon>Eukaryota</taxon>
        <taxon>Metazoa</taxon>
        <taxon>Spiralia</taxon>
        <taxon>Lophotrochozoa</taxon>
        <taxon>Mollusca</taxon>
        <taxon>Bivalvia</taxon>
        <taxon>Autobranchia</taxon>
        <taxon>Heteroconchia</taxon>
        <taxon>Euheterodonta</taxon>
        <taxon>Imparidentia</taxon>
        <taxon>Neoheterodontei</taxon>
        <taxon>Myida</taxon>
        <taxon>Dreissenoidea</taxon>
        <taxon>Dreissenidae</taxon>
        <taxon>Dreissena</taxon>
    </lineage>
</organism>
<evidence type="ECO:0000256" key="2">
    <source>
        <dbReference type="ARBA" id="ARBA00022525"/>
    </source>
</evidence>
<feature type="domain" description="C1q" evidence="6">
    <location>
        <begin position="191"/>
        <end position="328"/>
    </location>
</feature>
<evidence type="ECO:0000256" key="3">
    <source>
        <dbReference type="ARBA" id="ARBA00022729"/>
    </source>
</evidence>
<dbReference type="AlphaFoldDB" id="A0A9D4JE88"/>
<gene>
    <name evidence="7" type="ORF">DPMN_134952</name>
</gene>
<dbReference type="Proteomes" id="UP000828390">
    <property type="component" value="Unassembled WGS sequence"/>
</dbReference>
<comment type="subcellular location">
    <subcellularLocation>
        <location evidence="1">Secreted</location>
    </subcellularLocation>
</comment>
<keyword evidence="3 5" id="KW-0732">Signal</keyword>
<evidence type="ECO:0000256" key="4">
    <source>
        <dbReference type="SAM" id="Coils"/>
    </source>
</evidence>
<dbReference type="GO" id="GO:0005576">
    <property type="term" value="C:extracellular region"/>
    <property type="evidence" value="ECO:0007669"/>
    <property type="project" value="UniProtKB-SubCell"/>
</dbReference>